<protein>
    <submittedName>
        <fullName evidence="1">Uncharacterized protein</fullName>
    </submittedName>
</protein>
<evidence type="ECO:0000313" key="2">
    <source>
        <dbReference type="Proteomes" id="UP000318878"/>
    </source>
</evidence>
<dbReference type="Proteomes" id="UP000318878">
    <property type="component" value="Unassembled WGS sequence"/>
</dbReference>
<name>A0A5C5VMQ4_9BACT</name>
<organism evidence="1 2">
    <name type="scientific">Blastopirellula retiformator</name>
    <dbReference type="NCBI Taxonomy" id="2527970"/>
    <lineage>
        <taxon>Bacteria</taxon>
        <taxon>Pseudomonadati</taxon>
        <taxon>Planctomycetota</taxon>
        <taxon>Planctomycetia</taxon>
        <taxon>Pirellulales</taxon>
        <taxon>Pirellulaceae</taxon>
        <taxon>Blastopirellula</taxon>
    </lineage>
</organism>
<sequence>MTTANDPQIHRHAPCHICGKSDFAWGNIITRLATNLSVGSPRLILPDDSFWMQLGGRKTTHRVCRSCGALQAFLESPLDETSGKRLQLPHLKPYQNENSMTATDRQIDTTDPRTALACPAARSKDFSRVPRNGTHLSPAAIAKSRRGLAATSAAAPFGSSPKHALPALCWPCR</sequence>
<evidence type="ECO:0000313" key="1">
    <source>
        <dbReference type="EMBL" id="TWT39290.1"/>
    </source>
</evidence>
<dbReference type="AlphaFoldDB" id="A0A5C5VMQ4"/>
<accession>A0A5C5VMQ4</accession>
<dbReference type="EMBL" id="SJPF01000001">
    <property type="protein sequence ID" value="TWT39290.1"/>
    <property type="molecule type" value="Genomic_DNA"/>
</dbReference>
<gene>
    <name evidence="1" type="ORF">Enr8_09880</name>
</gene>
<reference evidence="1 2" key="1">
    <citation type="submission" date="2019-02" db="EMBL/GenBank/DDBJ databases">
        <title>Deep-cultivation of Planctomycetes and their phenomic and genomic characterization uncovers novel biology.</title>
        <authorList>
            <person name="Wiegand S."/>
            <person name="Jogler M."/>
            <person name="Boedeker C."/>
            <person name="Pinto D."/>
            <person name="Vollmers J."/>
            <person name="Rivas-Marin E."/>
            <person name="Kohn T."/>
            <person name="Peeters S.H."/>
            <person name="Heuer A."/>
            <person name="Rast P."/>
            <person name="Oberbeckmann S."/>
            <person name="Bunk B."/>
            <person name="Jeske O."/>
            <person name="Meyerdierks A."/>
            <person name="Storesund J.E."/>
            <person name="Kallscheuer N."/>
            <person name="Luecker S."/>
            <person name="Lage O.M."/>
            <person name="Pohl T."/>
            <person name="Merkel B.J."/>
            <person name="Hornburger P."/>
            <person name="Mueller R.-W."/>
            <person name="Bruemmer F."/>
            <person name="Labrenz M."/>
            <person name="Spormann A.M."/>
            <person name="Op Den Camp H."/>
            <person name="Overmann J."/>
            <person name="Amann R."/>
            <person name="Jetten M.S.M."/>
            <person name="Mascher T."/>
            <person name="Medema M.H."/>
            <person name="Devos D.P."/>
            <person name="Kaster A.-K."/>
            <person name="Ovreas L."/>
            <person name="Rohde M."/>
            <person name="Galperin M.Y."/>
            <person name="Jogler C."/>
        </authorList>
    </citation>
    <scope>NUCLEOTIDE SEQUENCE [LARGE SCALE GENOMIC DNA]</scope>
    <source>
        <strain evidence="1 2">Enr8</strain>
    </source>
</reference>
<keyword evidence="2" id="KW-1185">Reference proteome</keyword>
<comment type="caution">
    <text evidence="1">The sequence shown here is derived from an EMBL/GenBank/DDBJ whole genome shotgun (WGS) entry which is preliminary data.</text>
</comment>
<proteinExistence type="predicted"/>